<dbReference type="Proteomes" id="UP000283634">
    <property type="component" value="Unassembled WGS sequence"/>
</dbReference>
<sequence length="434" mass="46855">MDEDYDTASLQESVRRRFLLVLAQLLPPCASTAAQPTALASAPFSAHSPVVLTAVKSLASADEGGTEDVEGGGPIVSFAWPDDCDDEGDASRRAEIVALLLTGEMGVGGQLFNVCVDIFERQPPHQHSSLRLLLHSTLSAVLTNYRCDAAHAKREVALDEASTSSPPQESDCALTSLLRTAAAMVAINKSWWATTPGEEDFLEREGSSGTAMLMSNADRLVEGLCDFVVAVAQQVTVGKGNAYTFPPVCCSRALCKRRRESVCKGTFGKERWFAAMNNDSFPQLQEVPSIAEVFQAKSSLGCAAACSGSNNRNSGNGEALSEIGNALAVINEACKARTVPDMSPWQYGRNRITLASLTVITQQVPEHDTATEESEQMTMAERPVQHDDSNTNNDNSTSDYFVHEDGTHELLGYFLHETGTLYTTRGGRYLMEID</sequence>
<proteinExistence type="predicted"/>
<dbReference type="AlphaFoldDB" id="A0A422MSI0"/>
<accession>A0A422MSI0</accession>
<feature type="region of interest" description="Disordered" evidence="1">
    <location>
        <begin position="364"/>
        <end position="397"/>
    </location>
</feature>
<gene>
    <name evidence="2" type="ORF">TraAM80_09934</name>
</gene>
<reference evidence="2 3" key="1">
    <citation type="journal article" date="2018" name="BMC Genomics">
        <title>Genomic comparison of Trypanosoma conorhini and Trypanosoma rangeli to Trypanosoma cruzi strains of high and low virulence.</title>
        <authorList>
            <person name="Bradwell K.R."/>
            <person name="Koparde V.N."/>
            <person name="Matveyev A.V."/>
            <person name="Serrano M.G."/>
            <person name="Alves J.M."/>
            <person name="Parikh H."/>
            <person name="Huang B."/>
            <person name="Lee V."/>
            <person name="Espinosa-Alvarez O."/>
            <person name="Ortiz P.A."/>
            <person name="Costa-Martins A.G."/>
            <person name="Teixeira M.M."/>
            <person name="Buck G.A."/>
        </authorList>
    </citation>
    <scope>NUCLEOTIDE SEQUENCE [LARGE SCALE GENOMIC DNA]</scope>
    <source>
        <strain evidence="2 3">AM80</strain>
    </source>
</reference>
<dbReference type="OrthoDB" id="253007at2759"/>
<name>A0A422MSI0_TRYRA</name>
<keyword evidence="3" id="KW-1185">Reference proteome</keyword>
<evidence type="ECO:0000313" key="3">
    <source>
        <dbReference type="Proteomes" id="UP000283634"/>
    </source>
</evidence>
<protein>
    <submittedName>
        <fullName evidence="2">Uncharacterized protein</fullName>
    </submittedName>
</protein>
<dbReference type="RefSeq" id="XP_029233563.1">
    <property type="nucleotide sequence ID" value="XM_029386589.1"/>
</dbReference>
<comment type="caution">
    <text evidence="2">The sequence shown here is derived from an EMBL/GenBank/DDBJ whole genome shotgun (WGS) entry which is preliminary data.</text>
</comment>
<dbReference type="GeneID" id="40333867"/>
<dbReference type="EMBL" id="MKGL01000733">
    <property type="protein sequence ID" value="RNE96176.1"/>
    <property type="molecule type" value="Genomic_DNA"/>
</dbReference>
<organism evidence="2 3">
    <name type="scientific">Trypanosoma rangeli</name>
    <dbReference type="NCBI Taxonomy" id="5698"/>
    <lineage>
        <taxon>Eukaryota</taxon>
        <taxon>Discoba</taxon>
        <taxon>Euglenozoa</taxon>
        <taxon>Kinetoplastea</taxon>
        <taxon>Metakinetoplastina</taxon>
        <taxon>Trypanosomatida</taxon>
        <taxon>Trypanosomatidae</taxon>
        <taxon>Trypanosoma</taxon>
        <taxon>Herpetosoma</taxon>
    </lineage>
</organism>
<evidence type="ECO:0000256" key="1">
    <source>
        <dbReference type="SAM" id="MobiDB-lite"/>
    </source>
</evidence>
<evidence type="ECO:0000313" key="2">
    <source>
        <dbReference type="EMBL" id="RNE96176.1"/>
    </source>
</evidence>